<accession>A0A7W8QU82</accession>
<comment type="caution">
    <text evidence="1">The sequence shown here is derived from an EMBL/GenBank/DDBJ whole genome shotgun (WGS) entry which is preliminary data.</text>
</comment>
<organism evidence="1 2">
    <name type="scientific">Nocardiopsis composta</name>
    <dbReference type="NCBI Taxonomy" id="157465"/>
    <lineage>
        <taxon>Bacteria</taxon>
        <taxon>Bacillati</taxon>
        <taxon>Actinomycetota</taxon>
        <taxon>Actinomycetes</taxon>
        <taxon>Streptosporangiales</taxon>
        <taxon>Nocardiopsidaceae</taxon>
        <taxon>Nocardiopsis</taxon>
    </lineage>
</organism>
<sequence length="48" mass="5048">MVIPIRPAAPTAEAVVAGTGRCPGCGALIDVTRQASCEDCGRRTYTRR</sequence>
<evidence type="ECO:0000313" key="1">
    <source>
        <dbReference type="EMBL" id="MBB5436319.1"/>
    </source>
</evidence>
<dbReference type="EMBL" id="JACHDB010000003">
    <property type="protein sequence ID" value="MBB5436319.1"/>
    <property type="molecule type" value="Genomic_DNA"/>
</dbReference>
<keyword evidence="1" id="KW-0540">Nuclease</keyword>
<proteinExistence type="predicted"/>
<dbReference type="GO" id="GO:0004519">
    <property type="term" value="F:endonuclease activity"/>
    <property type="evidence" value="ECO:0007669"/>
    <property type="project" value="UniProtKB-KW"/>
</dbReference>
<protein>
    <submittedName>
        <fullName evidence="1">rRNA maturation endonuclease Nob1</fullName>
    </submittedName>
</protein>
<dbReference type="RefSeq" id="WP_184399968.1">
    <property type="nucleotide sequence ID" value="NZ_JACHDB010000003.1"/>
</dbReference>
<name>A0A7W8QU82_9ACTN</name>
<keyword evidence="1" id="KW-0378">Hydrolase</keyword>
<reference evidence="1 2" key="1">
    <citation type="submission" date="2020-08" db="EMBL/GenBank/DDBJ databases">
        <title>Sequencing the genomes of 1000 actinobacteria strains.</title>
        <authorList>
            <person name="Klenk H.-P."/>
        </authorList>
    </citation>
    <scope>NUCLEOTIDE SEQUENCE [LARGE SCALE GENOMIC DNA]</scope>
    <source>
        <strain evidence="1 2">DSM 44551</strain>
    </source>
</reference>
<keyword evidence="1" id="KW-0255">Endonuclease</keyword>
<gene>
    <name evidence="1" type="ORF">HDA36_006483</name>
</gene>
<dbReference type="Proteomes" id="UP000572635">
    <property type="component" value="Unassembled WGS sequence"/>
</dbReference>
<dbReference type="AlphaFoldDB" id="A0A7W8QU82"/>
<keyword evidence="2" id="KW-1185">Reference proteome</keyword>
<evidence type="ECO:0000313" key="2">
    <source>
        <dbReference type="Proteomes" id="UP000572635"/>
    </source>
</evidence>